<keyword evidence="1" id="KW-0227">DNA damage</keyword>
<keyword evidence="3" id="KW-1185">Reference proteome</keyword>
<dbReference type="Proteomes" id="UP001597158">
    <property type="component" value="Unassembled WGS sequence"/>
</dbReference>
<dbReference type="PANTHER" id="PTHR35369:SF3">
    <property type="entry name" value="TRANSLESION DNA SYNTHESIS-ASSOCIATED PROTEIN IMUA"/>
    <property type="match status" value="1"/>
</dbReference>
<dbReference type="PIRSF" id="PIRSF037290">
    <property type="entry name" value="UCP037290"/>
    <property type="match status" value="1"/>
</dbReference>
<dbReference type="InterPro" id="IPR047610">
    <property type="entry name" value="ImuA_translesion"/>
</dbReference>
<organism evidence="2 3">
    <name type="scientific">Thauera mechernichensis</name>
    <dbReference type="NCBI Taxonomy" id="82788"/>
    <lineage>
        <taxon>Bacteria</taxon>
        <taxon>Pseudomonadati</taxon>
        <taxon>Pseudomonadota</taxon>
        <taxon>Betaproteobacteria</taxon>
        <taxon>Rhodocyclales</taxon>
        <taxon>Zoogloeaceae</taxon>
        <taxon>Thauera</taxon>
    </lineage>
</organism>
<name>A0ABW3WBD7_9RHOO</name>
<comment type="caution">
    <text evidence="2">The sequence shown here is derived from an EMBL/GenBank/DDBJ whole genome shotgun (WGS) entry which is preliminary data.</text>
</comment>
<accession>A0ABW3WBD7</accession>
<dbReference type="RefSeq" id="WP_002939623.1">
    <property type="nucleotide sequence ID" value="NZ_JARQZE010000007.1"/>
</dbReference>
<dbReference type="NCBIfam" id="NF033429">
    <property type="entry name" value="ImuA_translesion"/>
    <property type="match status" value="1"/>
</dbReference>
<evidence type="ECO:0000313" key="3">
    <source>
        <dbReference type="Proteomes" id="UP001597158"/>
    </source>
</evidence>
<dbReference type="InterPro" id="IPR050356">
    <property type="entry name" value="SulA_CellDiv_inhibitor"/>
</dbReference>
<gene>
    <name evidence="2" type="primary">imuA</name>
    <name evidence="2" type="ORF">ACFQ4M_07025</name>
</gene>
<reference evidence="3" key="1">
    <citation type="journal article" date="2019" name="Int. J. Syst. Evol. Microbiol.">
        <title>The Global Catalogue of Microorganisms (GCM) 10K type strain sequencing project: providing services to taxonomists for standard genome sequencing and annotation.</title>
        <authorList>
            <consortium name="The Broad Institute Genomics Platform"/>
            <consortium name="The Broad Institute Genome Sequencing Center for Infectious Disease"/>
            <person name="Wu L."/>
            <person name="Ma J."/>
        </authorList>
    </citation>
    <scope>NUCLEOTIDE SEQUENCE [LARGE SCALE GENOMIC DNA]</scope>
    <source>
        <strain evidence="3">CCUG 48884</strain>
    </source>
</reference>
<dbReference type="InterPro" id="IPR017166">
    <property type="entry name" value="UCP037290"/>
</dbReference>
<evidence type="ECO:0000313" key="2">
    <source>
        <dbReference type="EMBL" id="MFD1263333.1"/>
    </source>
</evidence>
<protein>
    <submittedName>
        <fullName evidence="2">Translesion DNA synthesis-associated protein ImuA</fullName>
    </submittedName>
</protein>
<dbReference type="Gene3D" id="3.40.50.300">
    <property type="entry name" value="P-loop containing nucleotide triphosphate hydrolases"/>
    <property type="match status" value="1"/>
</dbReference>
<dbReference type="PANTHER" id="PTHR35369">
    <property type="entry name" value="BLR3025 PROTEIN-RELATED"/>
    <property type="match status" value="1"/>
</dbReference>
<dbReference type="EMBL" id="JBHTMC010000013">
    <property type="protein sequence ID" value="MFD1263333.1"/>
    <property type="molecule type" value="Genomic_DNA"/>
</dbReference>
<proteinExistence type="predicted"/>
<sequence>MAASLRHAPSAAPLAAVLDALPAGSVWQASRIADHADTCHPSGFAALDRELPGGGWPAGALIELLLDQPGVGELSLLLPLLGGAPAERWITLVSPPLLPYAPALADAGVALSRLLLVRPPQARDAVWAARQAAASGSCAAVLAWLHMPDNTALRRLQLAAEAGATPLFLFRPLAAARQSSPAALRLCLTPAAGQLRVDILKRRGPPLARPLLLPIR</sequence>
<dbReference type="SUPFAM" id="SSF52540">
    <property type="entry name" value="P-loop containing nucleoside triphosphate hydrolases"/>
    <property type="match status" value="1"/>
</dbReference>
<evidence type="ECO:0000256" key="1">
    <source>
        <dbReference type="ARBA" id="ARBA00022763"/>
    </source>
</evidence>
<dbReference type="InterPro" id="IPR027417">
    <property type="entry name" value="P-loop_NTPase"/>
</dbReference>